<feature type="compositionally biased region" description="Low complexity" evidence="1">
    <location>
        <begin position="227"/>
        <end position="240"/>
    </location>
</feature>
<feature type="compositionally biased region" description="Pro residues" evidence="1">
    <location>
        <begin position="172"/>
        <end position="186"/>
    </location>
</feature>
<accession>A0A813GGX4</accession>
<gene>
    <name evidence="2" type="ORF">PGLA2088_LOCUS3</name>
</gene>
<feature type="compositionally biased region" description="Pro residues" evidence="1">
    <location>
        <begin position="210"/>
        <end position="226"/>
    </location>
</feature>
<feature type="compositionally biased region" description="Low complexity" evidence="1">
    <location>
        <begin position="187"/>
        <end position="209"/>
    </location>
</feature>
<comment type="caution">
    <text evidence="2">The sequence shown here is derived from an EMBL/GenBank/DDBJ whole genome shotgun (WGS) entry which is preliminary data.</text>
</comment>
<dbReference type="EMBL" id="CAJNNW010000003">
    <property type="protein sequence ID" value="CAE8622130.1"/>
    <property type="molecule type" value="Genomic_DNA"/>
</dbReference>
<proteinExistence type="predicted"/>
<evidence type="ECO:0000313" key="2">
    <source>
        <dbReference type="EMBL" id="CAE8622130.1"/>
    </source>
</evidence>
<evidence type="ECO:0000256" key="1">
    <source>
        <dbReference type="SAM" id="MobiDB-lite"/>
    </source>
</evidence>
<protein>
    <submittedName>
        <fullName evidence="2">Uncharacterized protein</fullName>
    </submittedName>
</protein>
<name>A0A813GGX4_POLGL</name>
<feature type="region of interest" description="Disordered" evidence="1">
    <location>
        <begin position="164"/>
        <end position="240"/>
    </location>
</feature>
<dbReference type="AlphaFoldDB" id="A0A813GGX4"/>
<organism evidence="2 3">
    <name type="scientific">Polarella glacialis</name>
    <name type="common">Dinoflagellate</name>
    <dbReference type="NCBI Taxonomy" id="89957"/>
    <lineage>
        <taxon>Eukaryota</taxon>
        <taxon>Sar</taxon>
        <taxon>Alveolata</taxon>
        <taxon>Dinophyceae</taxon>
        <taxon>Suessiales</taxon>
        <taxon>Suessiaceae</taxon>
        <taxon>Polarella</taxon>
    </lineage>
</organism>
<reference evidence="2" key="1">
    <citation type="submission" date="2021-02" db="EMBL/GenBank/DDBJ databases">
        <authorList>
            <person name="Dougan E. K."/>
            <person name="Rhodes N."/>
            <person name="Thang M."/>
            <person name="Chan C."/>
        </authorList>
    </citation>
    <scope>NUCLEOTIDE SEQUENCE</scope>
</reference>
<evidence type="ECO:0000313" key="3">
    <source>
        <dbReference type="Proteomes" id="UP000626109"/>
    </source>
</evidence>
<sequence>MVYDNDKLVAQSATVSQPYTLYTKSLLEGGDVRALTFKGGVNGVEGMHSAPQDEFDWVMGCVGLRDTAGKCSAACSTALQNCITSKSKKYAECLGAEGQTADPDVASACPVGCTPTWEMLTQSESPTLHATNANGFGAPATSACKDAQPSASTCTLPAAKAGAACGTGGQPSPSPSASPSPSPSPSPSAATTTATPSPSPSAATATPTTTPSPSPSASPSPSPPASPSTSPGLSTAASSTTSSLSILALLVWTPTQLL</sequence>
<dbReference type="Proteomes" id="UP000626109">
    <property type="component" value="Unassembled WGS sequence"/>
</dbReference>